<dbReference type="Gene3D" id="3.40.50.1980">
    <property type="entry name" value="Nitrogenase molybdenum iron protein domain"/>
    <property type="match status" value="2"/>
</dbReference>
<keyword evidence="8" id="KW-0406">Ion transport</keyword>
<dbReference type="Pfam" id="PF01297">
    <property type="entry name" value="ZnuA"/>
    <property type="match status" value="1"/>
</dbReference>
<keyword evidence="3" id="KW-0813">Transport</keyword>
<sequence length="312" mass="34217">MSLRCLFVLLLGLSLSISARAEAPKILATIKPVQLIAAAILDGIDTPAVLLPPGASPHSYAMRPSERRALEQAQRVYWIGPDLEMFLGDILAQRDVAVELMDIDGLTVRPQAQSSSFADDKKDSGAYAHEHDHDHQHAPGTLDAHIWLSPANALTIARFMAQDLATFYPDQQDALQANLQAFETRLGLLDSQIRARTQPLQDKPYFVFHDGYGYLEDHYGLRPRGIFSLSHEVPPGARHVNLLRQQLQNAGPSCVFSEPQFTPRLVDSLTQGLPVTLGELDPLGTDIAVSAQGYEQLLADLAEQLGGCLEKI</sequence>
<keyword evidence="5" id="KW-0732">Signal</keyword>
<dbReference type="CDD" id="cd01019">
    <property type="entry name" value="ZnuA"/>
    <property type="match status" value="1"/>
</dbReference>
<dbReference type="InterPro" id="IPR006127">
    <property type="entry name" value="ZnuA-like"/>
</dbReference>
<dbReference type="NCBIfam" id="NF007091">
    <property type="entry name" value="PRK09545.1"/>
    <property type="match status" value="1"/>
</dbReference>
<evidence type="ECO:0000256" key="2">
    <source>
        <dbReference type="ARBA" id="ARBA00011028"/>
    </source>
</evidence>
<evidence type="ECO:0000256" key="3">
    <source>
        <dbReference type="ARBA" id="ARBA00022448"/>
    </source>
</evidence>
<dbReference type="GO" id="GO:0006829">
    <property type="term" value="P:zinc ion transport"/>
    <property type="evidence" value="ECO:0007669"/>
    <property type="project" value="InterPro"/>
</dbReference>
<evidence type="ECO:0000256" key="9">
    <source>
        <dbReference type="ARBA" id="ARBA00023157"/>
    </source>
</evidence>
<evidence type="ECO:0000256" key="6">
    <source>
        <dbReference type="ARBA" id="ARBA00022764"/>
    </source>
</evidence>
<evidence type="ECO:0000256" key="1">
    <source>
        <dbReference type="ARBA" id="ARBA00004418"/>
    </source>
</evidence>
<evidence type="ECO:0000256" key="5">
    <source>
        <dbReference type="ARBA" id="ARBA00022729"/>
    </source>
</evidence>
<dbReference type="GO" id="GO:0042597">
    <property type="term" value="C:periplasmic space"/>
    <property type="evidence" value="ECO:0007669"/>
    <property type="project" value="UniProtKB-SubCell"/>
</dbReference>
<protein>
    <recommendedName>
        <fullName evidence="12">High-affinity zinc uptake system protein ZnuA</fullName>
    </recommendedName>
</protein>
<keyword evidence="4" id="KW-0479">Metal-binding</keyword>
<evidence type="ECO:0000256" key="8">
    <source>
        <dbReference type="ARBA" id="ARBA00023065"/>
    </source>
</evidence>
<evidence type="ECO:0008006" key="12">
    <source>
        <dbReference type="Google" id="ProtNLM"/>
    </source>
</evidence>
<keyword evidence="7" id="KW-0862">Zinc</keyword>
<evidence type="ECO:0000256" key="7">
    <source>
        <dbReference type="ARBA" id="ARBA00022833"/>
    </source>
</evidence>
<comment type="subcellular location">
    <subcellularLocation>
        <location evidence="1">Periplasm</location>
    </subcellularLocation>
</comment>
<keyword evidence="9" id="KW-1015">Disulfide bond</keyword>
<dbReference type="PANTHER" id="PTHR42953:SF3">
    <property type="entry name" value="HIGH-AFFINITY ZINC UPTAKE SYSTEM PROTEIN ZNUA"/>
    <property type="match status" value="1"/>
</dbReference>
<evidence type="ECO:0000256" key="10">
    <source>
        <dbReference type="SAM" id="MobiDB-lite"/>
    </source>
</evidence>
<evidence type="ECO:0000313" key="11">
    <source>
        <dbReference type="EMBL" id="KKO06529.1"/>
    </source>
</evidence>
<dbReference type="EMBL" id="LAZR01000015">
    <property type="protein sequence ID" value="KKO06529.1"/>
    <property type="molecule type" value="Genomic_DNA"/>
</dbReference>
<reference evidence="11" key="1">
    <citation type="journal article" date="2015" name="Nature">
        <title>Complex archaea that bridge the gap between prokaryotes and eukaryotes.</title>
        <authorList>
            <person name="Spang A."/>
            <person name="Saw J.H."/>
            <person name="Jorgensen S.L."/>
            <person name="Zaremba-Niedzwiedzka K."/>
            <person name="Martijn J."/>
            <person name="Lind A.E."/>
            <person name="van Eijk R."/>
            <person name="Schleper C."/>
            <person name="Guy L."/>
            <person name="Ettema T.J."/>
        </authorList>
    </citation>
    <scope>NUCLEOTIDE SEQUENCE</scope>
</reference>
<dbReference type="InterPro" id="IPR035520">
    <property type="entry name" value="ZnuA"/>
</dbReference>
<gene>
    <name evidence="11" type="ORF">LCGC14_0063370</name>
</gene>
<accession>A0A0F9YPC4</accession>
<evidence type="ECO:0000256" key="4">
    <source>
        <dbReference type="ARBA" id="ARBA00022723"/>
    </source>
</evidence>
<dbReference type="AlphaFoldDB" id="A0A0F9YPC4"/>
<organism evidence="11">
    <name type="scientific">marine sediment metagenome</name>
    <dbReference type="NCBI Taxonomy" id="412755"/>
    <lineage>
        <taxon>unclassified sequences</taxon>
        <taxon>metagenomes</taxon>
        <taxon>ecological metagenomes</taxon>
    </lineage>
</organism>
<proteinExistence type="inferred from homology"/>
<dbReference type="InterPro" id="IPR050492">
    <property type="entry name" value="Bact_metal-bind_prot9"/>
</dbReference>
<keyword evidence="6" id="KW-0574">Periplasm</keyword>
<comment type="similarity">
    <text evidence="2">Belongs to the bacterial solute-binding protein 9 family.</text>
</comment>
<feature type="compositionally biased region" description="Basic and acidic residues" evidence="10">
    <location>
        <begin position="118"/>
        <end position="136"/>
    </location>
</feature>
<feature type="region of interest" description="Disordered" evidence="10">
    <location>
        <begin position="112"/>
        <end position="136"/>
    </location>
</feature>
<dbReference type="GO" id="GO:0046872">
    <property type="term" value="F:metal ion binding"/>
    <property type="evidence" value="ECO:0007669"/>
    <property type="project" value="UniProtKB-KW"/>
</dbReference>
<name>A0A0F9YPC4_9ZZZZ</name>
<dbReference type="SUPFAM" id="SSF53807">
    <property type="entry name" value="Helical backbone' metal receptor"/>
    <property type="match status" value="1"/>
</dbReference>
<dbReference type="PANTHER" id="PTHR42953">
    <property type="entry name" value="HIGH-AFFINITY ZINC UPTAKE SYSTEM PROTEIN ZNUA-RELATED"/>
    <property type="match status" value="1"/>
</dbReference>
<comment type="caution">
    <text evidence="11">The sequence shown here is derived from an EMBL/GenBank/DDBJ whole genome shotgun (WGS) entry which is preliminary data.</text>
</comment>